<keyword evidence="3" id="KW-1185">Reference proteome</keyword>
<evidence type="ECO:0000313" key="2">
    <source>
        <dbReference type="EMBL" id="MED6110444.1"/>
    </source>
</evidence>
<organism evidence="2 3">
    <name type="scientific">Stylosanthes scabra</name>
    <dbReference type="NCBI Taxonomy" id="79078"/>
    <lineage>
        <taxon>Eukaryota</taxon>
        <taxon>Viridiplantae</taxon>
        <taxon>Streptophyta</taxon>
        <taxon>Embryophyta</taxon>
        <taxon>Tracheophyta</taxon>
        <taxon>Spermatophyta</taxon>
        <taxon>Magnoliopsida</taxon>
        <taxon>eudicotyledons</taxon>
        <taxon>Gunneridae</taxon>
        <taxon>Pentapetalae</taxon>
        <taxon>rosids</taxon>
        <taxon>fabids</taxon>
        <taxon>Fabales</taxon>
        <taxon>Fabaceae</taxon>
        <taxon>Papilionoideae</taxon>
        <taxon>50 kb inversion clade</taxon>
        <taxon>dalbergioids sensu lato</taxon>
        <taxon>Dalbergieae</taxon>
        <taxon>Pterocarpus clade</taxon>
        <taxon>Stylosanthes</taxon>
    </lineage>
</organism>
<evidence type="ECO:0000256" key="1">
    <source>
        <dbReference type="SAM" id="MobiDB-lite"/>
    </source>
</evidence>
<accession>A0ABU6QF10</accession>
<sequence>MWGSDFEDSDMSNSDFLGMPSDKEFSKEEEEERDEYENVKDGDQAKTKRIAKLSREDIMQLEFTEEDAVHRFYKTYAMIHGFDVRLDEVRCDNDGCIIMRQIVCNRGQGRKKLKRMKEVGTTG</sequence>
<proteinExistence type="predicted"/>
<comment type="caution">
    <text evidence="2">The sequence shown here is derived from an EMBL/GenBank/DDBJ whole genome shotgun (WGS) entry which is preliminary data.</text>
</comment>
<dbReference type="PANTHER" id="PTHR46328">
    <property type="entry name" value="FAR-RED IMPAIRED RESPONSIVE (FAR1) FAMILY PROTEIN-RELATED"/>
    <property type="match status" value="1"/>
</dbReference>
<dbReference type="PANTHER" id="PTHR46328:SF27">
    <property type="entry name" value="OS12G0287500 PROTEIN"/>
    <property type="match status" value="1"/>
</dbReference>
<reference evidence="2 3" key="1">
    <citation type="journal article" date="2023" name="Plants (Basel)">
        <title>Bridging the Gap: Combining Genomics and Transcriptomics Approaches to Understand Stylosanthes scabra, an Orphan Legume from the Brazilian Caatinga.</title>
        <authorList>
            <person name="Ferreira-Neto J.R.C."/>
            <person name="da Silva M.D."/>
            <person name="Binneck E."/>
            <person name="de Melo N.F."/>
            <person name="da Silva R.H."/>
            <person name="de Melo A.L.T.M."/>
            <person name="Pandolfi V."/>
            <person name="Bustamante F.O."/>
            <person name="Brasileiro-Vidal A.C."/>
            <person name="Benko-Iseppon A.M."/>
        </authorList>
    </citation>
    <scope>NUCLEOTIDE SEQUENCE [LARGE SCALE GENOMIC DNA]</scope>
    <source>
        <tissue evidence="2">Leaves</tissue>
    </source>
</reference>
<evidence type="ECO:0000313" key="3">
    <source>
        <dbReference type="Proteomes" id="UP001341840"/>
    </source>
</evidence>
<dbReference type="Proteomes" id="UP001341840">
    <property type="component" value="Unassembled WGS sequence"/>
</dbReference>
<protein>
    <recommendedName>
        <fullName evidence="4">FAR1 domain-containing protein</fullName>
    </recommendedName>
</protein>
<name>A0ABU6QF10_9FABA</name>
<feature type="region of interest" description="Disordered" evidence="1">
    <location>
        <begin position="1"/>
        <end position="47"/>
    </location>
</feature>
<feature type="compositionally biased region" description="Acidic residues" evidence="1">
    <location>
        <begin position="1"/>
        <end position="10"/>
    </location>
</feature>
<dbReference type="EMBL" id="JASCZI010000248">
    <property type="protein sequence ID" value="MED6110444.1"/>
    <property type="molecule type" value="Genomic_DNA"/>
</dbReference>
<evidence type="ECO:0008006" key="4">
    <source>
        <dbReference type="Google" id="ProtNLM"/>
    </source>
</evidence>
<gene>
    <name evidence="2" type="ORF">PIB30_042966</name>
</gene>
<feature type="compositionally biased region" description="Basic and acidic residues" evidence="1">
    <location>
        <begin position="36"/>
        <end position="46"/>
    </location>
</feature>